<comment type="similarity">
    <text evidence="3">Belongs to the HARBI1 family.</text>
</comment>
<gene>
    <name evidence="10" type="ORF">JRQ81_001754</name>
</gene>
<dbReference type="GO" id="GO:0046872">
    <property type="term" value="F:metal ion binding"/>
    <property type="evidence" value="ECO:0007669"/>
    <property type="project" value="UniProtKB-KW"/>
</dbReference>
<feature type="region of interest" description="Disordered" evidence="8">
    <location>
        <begin position="412"/>
        <end position="453"/>
    </location>
</feature>
<feature type="domain" description="DDE Tnp4" evidence="9">
    <location>
        <begin position="204"/>
        <end position="366"/>
    </location>
</feature>
<dbReference type="EMBL" id="JAPFRF010000001">
    <property type="protein sequence ID" value="KAJ7345804.1"/>
    <property type="molecule type" value="Genomic_DNA"/>
</dbReference>
<proteinExistence type="inferred from homology"/>
<dbReference type="Pfam" id="PF13359">
    <property type="entry name" value="DDE_Tnp_4"/>
    <property type="match status" value="1"/>
</dbReference>
<dbReference type="PANTHER" id="PTHR22930:SF85">
    <property type="entry name" value="GH03217P-RELATED"/>
    <property type="match status" value="1"/>
</dbReference>
<keyword evidence="4" id="KW-0540">Nuclease</keyword>
<dbReference type="OrthoDB" id="9870505at2759"/>
<keyword evidence="7" id="KW-0539">Nucleus</keyword>
<comment type="caution">
    <text evidence="10">The sequence shown here is derived from an EMBL/GenBank/DDBJ whole genome shotgun (WGS) entry which is preliminary data.</text>
</comment>
<comment type="subcellular location">
    <subcellularLocation>
        <location evidence="2">Nucleus</location>
    </subcellularLocation>
</comment>
<dbReference type="GO" id="GO:0004518">
    <property type="term" value="F:nuclease activity"/>
    <property type="evidence" value="ECO:0007669"/>
    <property type="project" value="UniProtKB-KW"/>
</dbReference>
<keyword evidence="5" id="KW-0479">Metal-binding</keyword>
<reference evidence="10" key="1">
    <citation type="journal article" date="2023" name="DNA Res.">
        <title>Chromosome-level genome assembly of Phrynocephalus forsythii using third-generation DNA sequencing and Hi-C analysis.</title>
        <authorList>
            <person name="Qi Y."/>
            <person name="Zhao W."/>
            <person name="Zhao Y."/>
            <person name="Niu C."/>
            <person name="Cao S."/>
            <person name="Zhang Y."/>
        </authorList>
    </citation>
    <scope>NUCLEOTIDE SEQUENCE</scope>
    <source>
        <tissue evidence="10">Muscle</tissue>
    </source>
</reference>
<evidence type="ECO:0000256" key="3">
    <source>
        <dbReference type="ARBA" id="ARBA00006958"/>
    </source>
</evidence>
<evidence type="ECO:0000313" key="10">
    <source>
        <dbReference type="EMBL" id="KAJ7345804.1"/>
    </source>
</evidence>
<dbReference type="AlphaFoldDB" id="A0A9Q0YBN3"/>
<dbReference type="InterPro" id="IPR045249">
    <property type="entry name" value="HARBI1-like"/>
</dbReference>
<evidence type="ECO:0000256" key="2">
    <source>
        <dbReference type="ARBA" id="ARBA00004123"/>
    </source>
</evidence>
<protein>
    <recommendedName>
        <fullName evidence="9">DDE Tnp4 domain-containing protein</fullName>
    </recommendedName>
</protein>
<accession>A0A9Q0YBN3</accession>
<dbReference type="InterPro" id="IPR027806">
    <property type="entry name" value="HARBI1_dom"/>
</dbReference>
<evidence type="ECO:0000256" key="6">
    <source>
        <dbReference type="ARBA" id="ARBA00022801"/>
    </source>
</evidence>
<organism evidence="10 11">
    <name type="scientific">Phrynocephalus forsythii</name>
    <dbReference type="NCBI Taxonomy" id="171643"/>
    <lineage>
        <taxon>Eukaryota</taxon>
        <taxon>Metazoa</taxon>
        <taxon>Chordata</taxon>
        <taxon>Craniata</taxon>
        <taxon>Vertebrata</taxon>
        <taxon>Euteleostomi</taxon>
        <taxon>Lepidosauria</taxon>
        <taxon>Squamata</taxon>
        <taxon>Bifurcata</taxon>
        <taxon>Unidentata</taxon>
        <taxon>Episquamata</taxon>
        <taxon>Toxicofera</taxon>
        <taxon>Iguania</taxon>
        <taxon>Acrodonta</taxon>
        <taxon>Agamidae</taxon>
        <taxon>Agaminae</taxon>
        <taxon>Phrynocephalus</taxon>
    </lineage>
</organism>
<evidence type="ECO:0000256" key="8">
    <source>
        <dbReference type="SAM" id="MobiDB-lite"/>
    </source>
</evidence>
<comment type="cofactor">
    <cofactor evidence="1">
        <name>a divalent metal cation</name>
        <dbReference type="ChEBI" id="CHEBI:60240"/>
    </cofactor>
</comment>
<keyword evidence="11" id="KW-1185">Reference proteome</keyword>
<keyword evidence="6" id="KW-0378">Hydrolase</keyword>
<dbReference type="GO" id="GO:0005634">
    <property type="term" value="C:nucleus"/>
    <property type="evidence" value="ECO:0007669"/>
    <property type="project" value="UniProtKB-SubCell"/>
</dbReference>
<evidence type="ECO:0000256" key="5">
    <source>
        <dbReference type="ARBA" id="ARBA00022723"/>
    </source>
</evidence>
<sequence length="453" mass="52089">MAPSRSASRLQKLHRYRPYFVALLHSVRRVMFGVASLCFRNKKRQLRRRVMNRDAMVGCNTLIWVVWQWVQTSPRQKIFWCYPGRSQWFHDTVLQLWDDRQWLENFRMTRRTLFGVADKLRPYLMRRDTVMRSAVPVEERVAIGVYFLASRSCYRTIALVFQKGSSTVASIVIKVCLAMEHVLLKEEMTSSMKIFGFPHTIGCIDGTHVPISPPKLQGPAYFNRKSFHSVLMQAACDGDGIFFSMLTGHSGVNHDAHVFRSSTLYSKMEEGTLIPGSPLFTYAGVSIPPIILGDGAYPLCKWLMKPFAVPRNDRERHYNKIFNRSRCVVERAFGRLKARFRRLSVRIEAHIENINSIIAAAVILHNICERPLKHRCEWDKEASNHLRQEAPQISMGCADVKARVWYTPKTPKKAMGMVRQSTTPTGDTRDQRPDSTPCQNRRWQPALLADGAS</sequence>
<evidence type="ECO:0000256" key="7">
    <source>
        <dbReference type="ARBA" id="ARBA00023242"/>
    </source>
</evidence>
<dbReference type="PANTHER" id="PTHR22930">
    <property type="match status" value="1"/>
</dbReference>
<evidence type="ECO:0000256" key="1">
    <source>
        <dbReference type="ARBA" id="ARBA00001968"/>
    </source>
</evidence>
<name>A0A9Q0YBN3_9SAUR</name>
<evidence type="ECO:0000256" key="4">
    <source>
        <dbReference type="ARBA" id="ARBA00022722"/>
    </source>
</evidence>
<dbReference type="Proteomes" id="UP001142489">
    <property type="component" value="Unassembled WGS sequence"/>
</dbReference>
<dbReference type="GO" id="GO:0016787">
    <property type="term" value="F:hydrolase activity"/>
    <property type="evidence" value="ECO:0007669"/>
    <property type="project" value="UniProtKB-KW"/>
</dbReference>
<evidence type="ECO:0000313" key="11">
    <source>
        <dbReference type="Proteomes" id="UP001142489"/>
    </source>
</evidence>
<evidence type="ECO:0000259" key="9">
    <source>
        <dbReference type="Pfam" id="PF13359"/>
    </source>
</evidence>